<reference evidence="3" key="1">
    <citation type="journal article" date="2019" name="Int. J. Syst. Evol. Microbiol.">
        <title>The Global Catalogue of Microorganisms (GCM) 10K type strain sequencing project: providing services to taxonomists for standard genome sequencing and annotation.</title>
        <authorList>
            <consortium name="The Broad Institute Genomics Platform"/>
            <consortium name="The Broad Institute Genome Sequencing Center for Infectious Disease"/>
            <person name="Wu L."/>
            <person name="Ma J."/>
        </authorList>
    </citation>
    <scope>NUCLEOTIDE SEQUENCE [LARGE SCALE GENOMIC DNA]</scope>
    <source>
        <strain evidence="3">KCTC 52232</strain>
    </source>
</reference>
<protein>
    <submittedName>
        <fullName evidence="2">Nuclease-related domain-containing protein</fullName>
    </submittedName>
</protein>
<dbReference type="Pfam" id="PF08378">
    <property type="entry name" value="NERD"/>
    <property type="match status" value="1"/>
</dbReference>
<evidence type="ECO:0000313" key="2">
    <source>
        <dbReference type="EMBL" id="MFD2863204.1"/>
    </source>
</evidence>
<feature type="domain" description="NERD" evidence="1">
    <location>
        <begin position="187"/>
        <end position="299"/>
    </location>
</feature>
<dbReference type="InterPro" id="IPR011528">
    <property type="entry name" value="NERD"/>
</dbReference>
<evidence type="ECO:0000259" key="1">
    <source>
        <dbReference type="PROSITE" id="PS50965"/>
    </source>
</evidence>
<gene>
    <name evidence="2" type="ORF">ACFSYC_00770</name>
</gene>
<sequence>MCKVYNTVGCITAINEHLLSHSICEPQSLEDLISFQKTYHIEKQQIISNSQLRIDLERRTLAVELDQLSAFIKAKSIEVKRKLLLKLKAPKDKLSYLSRDEPDAKPSVINYLKVFWLRLVIRVIKLISYVKYKNAVKSLLDNFSIKNIRYQFLIASPTDAVMEGCSVELKKLTHKKTVIDEINNWIYGAWGEQKVVAELEKLSDDWILINDFKYKFHRAVYRKTENDYIQSIQIDHILISKSGVFLIETKNWGENSINNPELYSPIKQISRANFALYRILNGNVRNQKSLLNGHFLGTKKVPIKNLLVLINKKPLEQFPFVKILSLADLLKYVNYFQPCFSNDETLKIANYLISVQGR</sequence>
<dbReference type="PROSITE" id="PS50965">
    <property type="entry name" value="NERD"/>
    <property type="match status" value="1"/>
</dbReference>
<keyword evidence="3" id="KW-1185">Reference proteome</keyword>
<comment type="caution">
    <text evidence="2">The sequence shown here is derived from an EMBL/GenBank/DDBJ whole genome shotgun (WGS) entry which is preliminary data.</text>
</comment>
<proteinExistence type="predicted"/>
<name>A0ABW5XKW1_9SPHI</name>
<accession>A0ABW5XKW1</accession>
<evidence type="ECO:0000313" key="3">
    <source>
        <dbReference type="Proteomes" id="UP001597601"/>
    </source>
</evidence>
<dbReference type="RefSeq" id="WP_377122381.1">
    <property type="nucleotide sequence ID" value="NZ_JBHUHN010000001.1"/>
</dbReference>
<dbReference type="EMBL" id="JBHUON010000001">
    <property type="protein sequence ID" value="MFD2863204.1"/>
    <property type="molecule type" value="Genomic_DNA"/>
</dbReference>
<organism evidence="2 3">
    <name type="scientific">Mucilaginibacter antarcticus</name>
    <dbReference type="NCBI Taxonomy" id="1855725"/>
    <lineage>
        <taxon>Bacteria</taxon>
        <taxon>Pseudomonadati</taxon>
        <taxon>Bacteroidota</taxon>
        <taxon>Sphingobacteriia</taxon>
        <taxon>Sphingobacteriales</taxon>
        <taxon>Sphingobacteriaceae</taxon>
        <taxon>Mucilaginibacter</taxon>
    </lineage>
</organism>
<dbReference type="Proteomes" id="UP001597601">
    <property type="component" value="Unassembled WGS sequence"/>
</dbReference>